<dbReference type="GO" id="GO:0030686">
    <property type="term" value="C:90S preribosome"/>
    <property type="evidence" value="ECO:0007669"/>
    <property type="project" value="TreeGrafter"/>
</dbReference>
<dbReference type="InterPro" id="IPR011989">
    <property type="entry name" value="ARM-like"/>
</dbReference>
<dbReference type="InterPro" id="IPR052575">
    <property type="entry name" value="SSU_processome_comp_20"/>
</dbReference>
<evidence type="ECO:0000313" key="5">
    <source>
        <dbReference type="EMBL" id="RUS70515.1"/>
    </source>
</evidence>
<feature type="region of interest" description="Disordered" evidence="1">
    <location>
        <begin position="861"/>
        <end position="881"/>
    </location>
</feature>
<dbReference type="OrthoDB" id="360653at2759"/>
<organism evidence="5 6">
    <name type="scientific">Elysia chlorotica</name>
    <name type="common">Eastern emerald elysia</name>
    <name type="synonym">Sea slug</name>
    <dbReference type="NCBI Taxonomy" id="188477"/>
    <lineage>
        <taxon>Eukaryota</taxon>
        <taxon>Metazoa</taxon>
        <taxon>Spiralia</taxon>
        <taxon>Lophotrochozoa</taxon>
        <taxon>Mollusca</taxon>
        <taxon>Gastropoda</taxon>
        <taxon>Heterobranchia</taxon>
        <taxon>Euthyneura</taxon>
        <taxon>Panpulmonata</taxon>
        <taxon>Sacoglossa</taxon>
        <taxon>Placobranchoidea</taxon>
        <taxon>Plakobranchidae</taxon>
        <taxon>Elysia</taxon>
    </lineage>
</organism>
<accession>A0A433SMY1</accession>
<feature type="domain" description="U3 small nucleolar RNA-associated protein 20 C-terminal" evidence="4">
    <location>
        <begin position="2393"/>
        <end position="2631"/>
    </location>
</feature>
<feature type="domain" description="U3 small nucleolar RNA-associated protein 20" evidence="3">
    <location>
        <begin position="1823"/>
        <end position="2039"/>
    </location>
</feature>
<sequence length="2631" mass="298903">MGKSSKHKAENVHHFLSFSERISNVNIDVIHRIRRIDDETEGTYFGEALTKWTELDLTDHFCNFRREISGQVQTYEQLVHHKEEIFRSLKRHLAVKGSMALTGLLDLLVQLAKDLQQDFVPHFQDFFELLTQLLTTRAQDADAMEQTFQALASLFRVLWRFLIKDFQQVFGYYSHLLNASQKDYIKVFAAESCAYLLRKVKKQDELLTFLLGLLKASPELTDGIGLLLFEMVKGVKNHFHTISDQVFPLLLQKLGPWHPSGKKQSTLPRLQVEQAVTICLQECAEHINKDNSRRLWEIILDCINSVNQACRVCHEETKGQDTKHVVSLQAHLCRLLRMTSILINHNGGAIVWDGKLVANALCSVVGTPGVDRDILSALSSLLETSQEALPVETVVRIMTSVFSASFSFRDLKTFAMSCLDMPFFEKDILPRILDPIWAELSKDEGDHLAVMIFLIKVVLHKTGSPITGDHLGLLKLYPLDRAWSKSKQNNGVAAYVETQLSKLLSRKEVVLPDLTMLWGYVICIPHLRSVPYCYVNGILPVLNQVLKSMIFIAQDKQVDCLPVKCEDVYKILKFQPHCASSLQLLDFYLSFPGNENLLTETLLQETYPLLEQNLVSESHNVRLLTCHILSLFSFELTDYGDDIVRESAFKMMWKAEQMVPTVHNYRDKLIHLRKMEHDFAAKCLPNGISAKACLLFVLGNKFWNFKLLWGPVGEIVTSYALAMDTKEFWDTMLAQLGRAAHEYISQAQVPQEGIFQENQDEWEKSSVRDISSVFRSYWAEALDDGRAPDFLNFRIQLWKTLKKFPEKCVLRSDDLCQLYLQFLSKEFVTADEDDQSFQNILQSSKQQGVNDSEKMGIELAEPNKATSDGDDEDAGADDDNEEDMDVSIATHEAEGKAVKTKKKSRVQSLLVHLDVFAQFKKQRAMFNQKNVQDTFFDFLKHRNGAIQKAAFDCIMTYKSPHLLPYRENFERLLDDKTFKSEITLFSVDEENSQVKADDREGLLPVLMRILYGKMHGKTGNDTAGKANSNIRRTIVFGFLSGCQPHELRYFLELLFQPCMRFVTDDPVKMVEETRATLDLRKMIPLKRMKGILNTLQTVSKRWGHRLGEFSRCVLHMLLGLTTLLDTALAQRHLVVPGAIKLLKSLRHTVINRITQFCETFEDLDYSRNDLEAIFQATVWPHAEKLVYEGVHHPTPLLKLLMFWSQHTRFLPLLGYEKEGESSAVTPLGCVLDLLNAPTVSKTVVAAVLEILDNIVHDGEAEKEDEGDVSMQESLPEPFVFPASGDKTNKLPENLLLLPHVPKLLRYLKCSLSKISLSAKDKKSTSLVELKILAKMSRLVTAPEDCRNLCDLLVPYLSRGTILTQEIEENTLLSLTNLMQHTTETSVFIKSVAQLFSVVERRESRNLLCKLFTTICDNDETMKEIASLTEKLNAWDKRRAEEPDYLVRLEAFTKVNAVVARPGDLNVNILLPIIYNSCHFIYAVDDLSIRDNSTNCLVKIVERLANSPSEKNVFTSVLEQTLVPQVKLGIRHKSEAVRHEFLAVLQSLVVNCKDHPLFAGLADLCDKDPEADFFENIRHIQIHKRSRALRRLYKHLKDHKFKGSIHMSYVVPLIYAFVTDSSYSKHANVQDAAIDLLGAVCRQLSWPHYLQMLRFYLKLLTRKLDLQRQIIRIIVALLDAFHFDLRNSTYRVRTAPKVLKSQTDAEEEKKTPESTTGENSNLEESQVALESQDGPQQEEEEEEVEEFPPEGLAGEDGEEAMEVEGEGLDGKTEDSNNKMVICTEVAATRIHKMISVTLIPQLHRVITQRTKSDDEHKLVKSKYPEDEEILRVPIALALIKLLQSLPKGTLEYTLPGILLKICNFLRSRSRDVRTTARETLEKVALSLGSRYIPFIIKEMKAVLTRGYQLHVLSFTVHHLLKSLVEVLQPGDLDPALSSIQDVFYAELFGHVAEEKEVEAIRAKYFEAKFIKGYDAYGILARCISAEQLDRLILPVRSVLETTYSQRTANKAETLLHKVAVGLSSNPSIPLDAMMVFIHSLTTTIVQQTSQEEKSKWKLVGPGPLKKMPESCLLLEAAAPRGGLKPKANKKTNLHLLVEFGLQLLHTWLKKESLTATEHLHLQMLDPLVPTMKQLLTDVHAKTSANAMRCLSWLLHFPLPSLKTNIKGIAEGMFLNLQNYAGASTAKGGNQELITMCFKAVTVLVRDVPYYTITEEQLQVLLTYCEEDLYSHARQSTAFSLVRAILSRKLDIPQLHQVMDRLFEMSITASAPNVRLQSRQVLLHYLMNYPLGKNLKKNLQFYIDHLEYEMDDGRRSAVEMMIAMFAAFPAKILNNHCPRFFIALSMASFNDGDPGCRKLIAVAIKALIGKVDLKRRKALFANVVTWMKSDDLRVRAMGYQVCGMFVEVEGGKFQFYVPEVLPLLQQQMEPSRYNVEEEEDAEDPSKTEEKDMCLLAVFNLALKIVRELGVVREPKFADDLEQIWNHVSSHLLYPHVHVRLAASQLLGLMLSAWEPAQVMEQQQHSPLENGNGTAEMEDEETSPAQRGKKSKEGCYILTQNPPKAIKKLVSSICQQLKSPSLDDALATQAVKILLYLARLAEATGELDNLIWLAKKVIKEANMEVVNNVKLTIR</sequence>
<proteinExistence type="predicted"/>
<dbReference type="PANTHER" id="PTHR17695:SF11">
    <property type="entry name" value="SMALL SUBUNIT PROCESSOME COMPONENT 20 HOMOLOG"/>
    <property type="match status" value="1"/>
</dbReference>
<evidence type="ECO:0000259" key="3">
    <source>
        <dbReference type="Pfam" id="PF20416"/>
    </source>
</evidence>
<dbReference type="Pfam" id="PF07539">
    <property type="entry name" value="UTP20_N"/>
    <property type="match status" value="1"/>
</dbReference>
<dbReference type="GO" id="GO:0032040">
    <property type="term" value="C:small-subunit processome"/>
    <property type="evidence" value="ECO:0007669"/>
    <property type="project" value="TreeGrafter"/>
</dbReference>
<feature type="region of interest" description="Disordered" evidence="1">
    <location>
        <begin position="1699"/>
        <end position="1774"/>
    </location>
</feature>
<feature type="domain" description="U3 small nucleolar RNA-associated protein 20 N-terminal" evidence="2">
    <location>
        <begin position="906"/>
        <end position="1533"/>
    </location>
</feature>
<dbReference type="InterPro" id="IPR046523">
    <property type="entry name" value="UTP20_dom"/>
</dbReference>
<feature type="compositionally biased region" description="Acidic residues" evidence="1">
    <location>
        <begin position="1735"/>
        <end position="1766"/>
    </location>
</feature>
<evidence type="ECO:0000256" key="1">
    <source>
        <dbReference type="SAM" id="MobiDB-lite"/>
    </source>
</evidence>
<feature type="compositionally biased region" description="Acidic residues" evidence="1">
    <location>
        <begin position="868"/>
        <end position="881"/>
    </location>
</feature>
<reference evidence="5 6" key="1">
    <citation type="submission" date="2019-01" db="EMBL/GenBank/DDBJ databases">
        <title>A draft genome assembly of the solar-powered sea slug Elysia chlorotica.</title>
        <authorList>
            <person name="Cai H."/>
            <person name="Li Q."/>
            <person name="Fang X."/>
            <person name="Li J."/>
            <person name="Curtis N.E."/>
            <person name="Altenburger A."/>
            <person name="Shibata T."/>
            <person name="Feng M."/>
            <person name="Maeda T."/>
            <person name="Schwartz J.A."/>
            <person name="Shigenobu S."/>
            <person name="Lundholm N."/>
            <person name="Nishiyama T."/>
            <person name="Yang H."/>
            <person name="Hasebe M."/>
            <person name="Li S."/>
            <person name="Pierce S.K."/>
            <person name="Wang J."/>
        </authorList>
    </citation>
    <scope>NUCLEOTIDE SEQUENCE [LARGE SCALE GENOMIC DNA]</scope>
    <source>
        <strain evidence="5">EC2010</strain>
        <tissue evidence="5">Whole organism of an adult</tissue>
    </source>
</reference>
<dbReference type="InterPro" id="IPR011430">
    <property type="entry name" value="UTP20_N"/>
</dbReference>
<feature type="region of interest" description="Disordered" evidence="1">
    <location>
        <begin position="2517"/>
        <end position="2549"/>
    </location>
</feature>
<dbReference type="Gene3D" id="1.25.10.10">
    <property type="entry name" value="Leucine-rich Repeat Variant"/>
    <property type="match status" value="3"/>
</dbReference>
<gene>
    <name evidence="5" type="ORF">EGW08_021727</name>
</gene>
<name>A0A433SMY1_ELYCH</name>
<dbReference type="Proteomes" id="UP000271974">
    <property type="component" value="Unassembled WGS sequence"/>
</dbReference>
<dbReference type="SUPFAM" id="SSF48371">
    <property type="entry name" value="ARM repeat"/>
    <property type="match status" value="3"/>
</dbReference>
<evidence type="ECO:0000313" key="6">
    <source>
        <dbReference type="Proteomes" id="UP000271974"/>
    </source>
</evidence>
<keyword evidence="6" id="KW-1185">Reference proteome</keyword>
<feature type="compositionally biased region" description="Polar residues" evidence="1">
    <location>
        <begin position="2517"/>
        <end position="2530"/>
    </location>
</feature>
<dbReference type="EMBL" id="RQTK01001392">
    <property type="protein sequence ID" value="RUS70515.1"/>
    <property type="molecule type" value="Genomic_DNA"/>
</dbReference>
<evidence type="ECO:0000259" key="4">
    <source>
        <dbReference type="Pfam" id="PF23099"/>
    </source>
</evidence>
<dbReference type="PANTHER" id="PTHR17695">
    <property type="entry name" value="SMALL SUBUNIT PROCESSOME COMPONENT 20 HOMOLOG"/>
    <property type="match status" value="1"/>
</dbReference>
<dbReference type="STRING" id="188477.A0A433SMY1"/>
<protein>
    <submittedName>
        <fullName evidence="5">Uncharacterized protein</fullName>
    </submittedName>
</protein>
<dbReference type="InterPro" id="IPR057525">
    <property type="entry name" value="UTP20_C"/>
</dbReference>
<feature type="non-terminal residue" evidence="5">
    <location>
        <position position="2631"/>
    </location>
</feature>
<comment type="caution">
    <text evidence="5">The sequence shown here is derived from an EMBL/GenBank/DDBJ whole genome shotgun (WGS) entry which is preliminary data.</text>
</comment>
<evidence type="ECO:0000259" key="2">
    <source>
        <dbReference type="Pfam" id="PF07539"/>
    </source>
</evidence>
<feature type="compositionally biased region" description="Polar residues" evidence="1">
    <location>
        <begin position="1712"/>
        <end position="1723"/>
    </location>
</feature>
<dbReference type="InterPro" id="IPR016024">
    <property type="entry name" value="ARM-type_fold"/>
</dbReference>
<dbReference type="Pfam" id="PF20416">
    <property type="entry name" value="UTP20"/>
    <property type="match status" value="1"/>
</dbReference>
<dbReference type="Pfam" id="PF23099">
    <property type="entry name" value="UTP20_C"/>
    <property type="match status" value="1"/>
</dbReference>